<dbReference type="SUPFAM" id="SSF51905">
    <property type="entry name" value="FAD/NAD(P)-binding domain"/>
    <property type="match status" value="1"/>
</dbReference>
<feature type="transmembrane region" description="Helical" evidence="10">
    <location>
        <begin position="48"/>
        <end position="67"/>
    </location>
</feature>
<accession>A0A095SIM9</accession>
<dbReference type="GO" id="GO:0050660">
    <property type="term" value="F:flavin adenine dinucleotide binding"/>
    <property type="evidence" value="ECO:0007669"/>
    <property type="project" value="TreeGrafter"/>
</dbReference>
<dbReference type="OrthoDB" id="9800167at2"/>
<dbReference type="PROSITE" id="PS51257">
    <property type="entry name" value="PROKAR_LIPOPROTEIN"/>
    <property type="match status" value="1"/>
</dbReference>
<dbReference type="InterPro" id="IPR032816">
    <property type="entry name" value="VTT_dom"/>
</dbReference>
<dbReference type="GO" id="GO:0003955">
    <property type="term" value="F:NAD(P)H dehydrogenase (quinone) activity"/>
    <property type="evidence" value="ECO:0007669"/>
    <property type="project" value="TreeGrafter"/>
</dbReference>
<name>A0A095SIM9_9GAMM</name>
<dbReference type="InterPro" id="IPR012999">
    <property type="entry name" value="Pyr_OxRdtase_I_AS"/>
</dbReference>
<comment type="similarity">
    <text evidence="2 9">Belongs to the class-I pyridine nucleotide-disulfide oxidoreductase family.</text>
</comment>
<dbReference type="SUPFAM" id="SSF55424">
    <property type="entry name" value="FAD/NAD-linked reductases, dimerisation (C-terminal) domain"/>
    <property type="match status" value="1"/>
</dbReference>
<reference evidence="14 15" key="1">
    <citation type="submission" date="2012-09" db="EMBL/GenBank/DDBJ databases">
        <title>Genome Sequence of alkane-degrading Bacterium Alcanivorax sp. 19-m-6.</title>
        <authorList>
            <person name="Lai Q."/>
            <person name="Shao Z."/>
        </authorList>
    </citation>
    <scope>NUCLEOTIDE SEQUENCE [LARGE SCALE GENOMIC DNA]</scope>
    <source>
        <strain evidence="14 15">19-m-6</strain>
    </source>
</reference>
<keyword evidence="4 9" id="KW-0274">FAD</keyword>
<evidence type="ECO:0000256" key="4">
    <source>
        <dbReference type="ARBA" id="ARBA00022827"/>
    </source>
</evidence>
<keyword evidence="7" id="KW-1015">Disulfide bond</keyword>
<feature type="transmembrane region" description="Helical" evidence="10">
    <location>
        <begin position="200"/>
        <end position="218"/>
    </location>
</feature>
<dbReference type="Gene3D" id="3.30.390.30">
    <property type="match status" value="1"/>
</dbReference>
<dbReference type="Proteomes" id="UP000029444">
    <property type="component" value="Unassembled WGS sequence"/>
</dbReference>
<keyword evidence="10" id="KW-1133">Transmembrane helix</keyword>
<dbReference type="Pfam" id="PF07992">
    <property type="entry name" value="Pyr_redox_2"/>
    <property type="match status" value="1"/>
</dbReference>
<dbReference type="PROSITE" id="PS00076">
    <property type="entry name" value="PYRIDINE_REDOX_1"/>
    <property type="match status" value="1"/>
</dbReference>
<dbReference type="GO" id="GO:0005886">
    <property type="term" value="C:plasma membrane"/>
    <property type="evidence" value="ECO:0007669"/>
    <property type="project" value="UniProtKB-ARBA"/>
</dbReference>
<dbReference type="InterPro" id="IPR036188">
    <property type="entry name" value="FAD/NAD-bd_sf"/>
</dbReference>
<dbReference type="eggNOG" id="COG0398">
    <property type="taxonomic scope" value="Bacteria"/>
</dbReference>
<dbReference type="InterPro" id="IPR016156">
    <property type="entry name" value="FAD/NAD-linked_Rdtase_dimer_sf"/>
</dbReference>
<keyword evidence="15" id="KW-1185">Reference proteome</keyword>
<evidence type="ECO:0000313" key="15">
    <source>
        <dbReference type="Proteomes" id="UP000029444"/>
    </source>
</evidence>
<dbReference type="Pfam" id="PF02852">
    <property type="entry name" value="Pyr_redox_dim"/>
    <property type="match status" value="1"/>
</dbReference>
<feature type="domain" description="FAD/NAD(P)-binding" evidence="12">
    <location>
        <begin position="239"/>
        <end position="559"/>
    </location>
</feature>
<organism evidence="14 15">
    <name type="scientific">Alcanivorax nanhaiticus</name>
    <dbReference type="NCBI Taxonomy" id="1177154"/>
    <lineage>
        <taxon>Bacteria</taxon>
        <taxon>Pseudomonadati</taxon>
        <taxon>Pseudomonadota</taxon>
        <taxon>Gammaproteobacteria</taxon>
        <taxon>Oceanospirillales</taxon>
        <taxon>Alcanivoracaceae</taxon>
        <taxon>Alcanivorax</taxon>
    </lineage>
</organism>
<gene>
    <name evidence="14" type="ORF">Y5S_02511</name>
</gene>
<dbReference type="Pfam" id="PF09335">
    <property type="entry name" value="VTT_dom"/>
    <property type="match status" value="1"/>
</dbReference>
<dbReference type="AlphaFoldDB" id="A0A095SIM9"/>
<keyword evidence="10" id="KW-0472">Membrane</keyword>
<dbReference type="eggNOG" id="COG1249">
    <property type="taxonomic scope" value="Bacteria"/>
</dbReference>
<dbReference type="GO" id="GO:0016668">
    <property type="term" value="F:oxidoreductase activity, acting on a sulfur group of donors, NAD(P) as acceptor"/>
    <property type="evidence" value="ECO:0007669"/>
    <property type="project" value="InterPro"/>
</dbReference>
<dbReference type="PANTHER" id="PTHR43014:SF2">
    <property type="entry name" value="MERCURIC REDUCTASE"/>
    <property type="match status" value="1"/>
</dbReference>
<feature type="transmembrane region" description="Helical" evidence="10">
    <location>
        <begin position="7"/>
        <end position="28"/>
    </location>
</feature>
<dbReference type="PRINTS" id="PR00411">
    <property type="entry name" value="PNDRDTASEI"/>
</dbReference>
<keyword evidence="3 9" id="KW-0285">Flavoprotein</keyword>
<dbReference type="Gene3D" id="3.50.50.60">
    <property type="entry name" value="FAD/NAD(P)-binding domain"/>
    <property type="match status" value="2"/>
</dbReference>
<comment type="cofactor">
    <cofactor evidence="1">
        <name>FAD</name>
        <dbReference type="ChEBI" id="CHEBI:57692"/>
    </cofactor>
</comment>
<keyword evidence="8 9" id="KW-0676">Redox-active center</keyword>
<dbReference type="InterPro" id="IPR004099">
    <property type="entry name" value="Pyr_nucl-diS_OxRdtase_dimer"/>
</dbReference>
<dbReference type="STRING" id="1177154.Y5S_02511"/>
<proteinExistence type="inferred from homology"/>
<evidence type="ECO:0000256" key="7">
    <source>
        <dbReference type="ARBA" id="ARBA00023157"/>
    </source>
</evidence>
<feature type="transmembrane region" description="Helical" evidence="10">
    <location>
        <begin position="133"/>
        <end position="156"/>
    </location>
</feature>
<evidence type="ECO:0000256" key="6">
    <source>
        <dbReference type="ARBA" id="ARBA00023002"/>
    </source>
</evidence>
<keyword evidence="6 9" id="KW-0560">Oxidoreductase</keyword>
<feature type="transmembrane region" description="Helical" evidence="10">
    <location>
        <begin position="79"/>
        <end position="104"/>
    </location>
</feature>
<feature type="domain" description="VTT" evidence="13">
    <location>
        <begin position="71"/>
        <end position="184"/>
    </location>
</feature>
<evidence type="ECO:0000313" key="14">
    <source>
        <dbReference type="EMBL" id="KGD64209.1"/>
    </source>
</evidence>
<evidence type="ECO:0000256" key="8">
    <source>
        <dbReference type="ARBA" id="ARBA00023284"/>
    </source>
</evidence>
<evidence type="ECO:0000256" key="9">
    <source>
        <dbReference type="RuleBase" id="RU003691"/>
    </source>
</evidence>
<evidence type="ECO:0000256" key="1">
    <source>
        <dbReference type="ARBA" id="ARBA00001974"/>
    </source>
</evidence>
<evidence type="ECO:0000259" key="13">
    <source>
        <dbReference type="Pfam" id="PF09335"/>
    </source>
</evidence>
<dbReference type="PANTHER" id="PTHR43014">
    <property type="entry name" value="MERCURIC REDUCTASE"/>
    <property type="match status" value="1"/>
</dbReference>
<dbReference type="EMBL" id="ARXV01000010">
    <property type="protein sequence ID" value="KGD64209.1"/>
    <property type="molecule type" value="Genomic_DNA"/>
</dbReference>
<dbReference type="PATRIC" id="fig|1177154.3.peg.2545"/>
<evidence type="ECO:0000256" key="3">
    <source>
        <dbReference type="ARBA" id="ARBA00022630"/>
    </source>
</evidence>
<feature type="transmembrane region" description="Helical" evidence="10">
    <location>
        <begin position="239"/>
        <end position="259"/>
    </location>
</feature>
<feature type="domain" description="Pyridine nucleotide-disulphide oxidoreductase dimerisation" evidence="11">
    <location>
        <begin position="581"/>
        <end position="687"/>
    </location>
</feature>
<keyword evidence="10" id="KW-0812">Transmembrane</keyword>
<evidence type="ECO:0000259" key="12">
    <source>
        <dbReference type="Pfam" id="PF07992"/>
    </source>
</evidence>
<dbReference type="RefSeq" id="WP_035233456.1">
    <property type="nucleotide sequence ID" value="NZ_ARXV01000010.1"/>
</dbReference>
<evidence type="ECO:0000256" key="2">
    <source>
        <dbReference type="ARBA" id="ARBA00007532"/>
    </source>
</evidence>
<comment type="caution">
    <text evidence="14">The sequence shown here is derived from an EMBL/GenBank/DDBJ whole genome shotgun (WGS) entry which is preliminary data.</text>
</comment>
<sequence>MNIKKALLFSLIAALIACYFIFDLGQFFSLAYLKEQQGAFDTLYTDKPTLVLGAFFAVYVAVTALSLPGAAIMTLAAGALFGFWVALVLVSFASSIGATLAFLASRFLFQDTVQERFGERLKKINQGVEKEGAFYLFTLRLVPAFPFFVINLVMGLTPIKTRTFYWVSQVGMLAGTAVYVNAGTQLGQLESLGGLLSPQLLGAFVLLGIFPWIAKGIMARLQARKIYKGWKKPKHFDRNLIVIGAGSAGLVSAYIAAMVKAKVTLVEKHRMGGDCLNTGCVPSKALIKSARVAYHDRQADKYGFDSIKSDFVFGKLMQRVHQVIDKIEPHDSVERYTDLGVDCRQGEARIVSPWTVEIRNGDQLETLTARSIIIASGARPFVPPIPGIEDMDILTSDNLWELQELPKRLLVLGGGPIGCELAQTFARLGSEVTQVEMLPRLMIREDEEASEIVTHSLRESGVQVLTGHKAVRFSHEDGEKVLFVENDDQETALPFDQVLVAVGRKANTDNLGLEDLQLPTAPNGTIQTNDLLQSRYPNIYACGDVAGPYQFTHTASHQAWYASVNALFGFLKSFKVDYRVIPWCTFTDPEVARVGINEQEAIEQGIEHDVTRYGIDDLDRAIADSAAEGYVKVITAKDTDKILGVTIVGQHAGELIAEYVLAMKHGLGLNKILGTIHIYPTMAEANKFAAGEWKKARKPEGLLRWVEKLHAWRR</sequence>
<dbReference type="InterPro" id="IPR023753">
    <property type="entry name" value="FAD/NAD-binding_dom"/>
</dbReference>
<evidence type="ECO:0000256" key="5">
    <source>
        <dbReference type="ARBA" id="ARBA00022857"/>
    </source>
</evidence>
<feature type="transmembrane region" description="Helical" evidence="10">
    <location>
        <begin position="163"/>
        <end position="180"/>
    </location>
</feature>
<protein>
    <submittedName>
        <fullName evidence="14">Mercuric reductase</fullName>
    </submittedName>
</protein>
<evidence type="ECO:0000256" key="10">
    <source>
        <dbReference type="SAM" id="Phobius"/>
    </source>
</evidence>
<keyword evidence="5" id="KW-0521">NADP</keyword>
<dbReference type="PRINTS" id="PR00368">
    <property type="entry name" value="FADPNR"/>
</dbReference>
<evidence type="ECO:0000259" key="11">
    <source>
        <dbReference type="Pfam" id="PF02852"/>
    </source>
</evidence>
<dbReference type="FunFam" id="3.30.390.30:FF:000001">
    <property type="entry name" value="Dihydrolipoyl dehydrogenase"/>
    <property type="match status" value="1"/>
</dbReference>